<dbReference type="GO" id="GO:0055085">
    <property type="term" value="P:transmembrane transport"/>
    <property type="evidence" value="ECO:0007669"/>
    <property type="project" value="InterPro"/>
</dbReference>
<evidence type="ECO:0000313" key="8">
    <source>
        <dbReference type="EMBL" id="SDO58144.1"/>
    </source>
</evidence>
<feature type="transmembrane region" description="Helical" evidence="5">
    <location>
        <begin position="323"/>
        <end position="341"/>
    </location>
</feature>
<dbReference type="Gene3D" id="1.10.3720.10">
    <property type="entry name" value="MetI-like"/>
    <property type="match status" value="1"/>
</dbReference>
<dbReference type="RefSeq" id="WP_090675550.1">
    <property type="nucleotide sequence ID" value="NZ_FNIT01000008.1"/>
</dbReference>
<evidence type="ECO:0000256" key="5">
    <source>
        <dbReference type="RuleBase" id="RU363032"/>
    </source>
</evidence>
<feature type="transmembrane region" description="Helical" evidence="5">
    <location>
        <begin position="44"/>
        <end position="66"/>
    </location>
</feature>
<feature type="domain" description="ABC transmembrane type-1" evidence="7">
    <location>
        <begin position="178"/>
        <end position="375"/>
    </location>
</feature>
<keyword evidence="2 5" id="KW-0812">Transmembrane</keyword>
<dbReference type="CDD" id="cd06261">
    <property type="entry name" value="TM_PBP2"/>
    <property type="match status" value="1"/>
</dbReference>
<dbReference type="STRING" id="1166073.SAMN05192530_10894"/>
<protein>
    <submittedName>
        <fullName evidence="8">Peptide/nickel transport system permease protein</fullName>
    </submittedName>
</protein>
<dbReference type="GO" id="GO:0005886">
    <property type="term" value="C:plasma membrane"/>
    <property type="evidence" value="ECO:0007669"/>
    <property type="project" value="UniProtKB-SubCell"/>
</dbReference>
<dbReference type="PROSITE" id="PS50928">
    <property type="entry name" value="ABC_TM1"/>
    <property type="match status" value="1"/>
</dbReference>
<feature type="transmembrane region" description="Helical" evidence="5">
    <location>
        <begin position="247"/>
        <end position="264"/>
    </location>
</feature>
<organism evidence="8 9">
    <name type="scientific">Aureimonas jatrophae</name>
    <dbReference type="NCBI Taxonomy" id="1166073"/>
    <lineage>
        <taxon>Bacteria</taxon>
        <taxon>Pseudomonadati</taxon>
        <taxon>Pseudomonadota</taxon>
        <taxon>Alphaproteobacteria</taxon>
        <taxon>Hyphomicrobiales</taxon>
        <taxon>Aurantimonadaceae</taxon>
        <taxon>Aureimonas</taxon>
    </lineage>
</organism>
<reference evidence="8 9" key="1">
    <citation type="submission" date="2016-10" db="EMBL/GenBank/DDBJ databases">
        <authorList>
            <person name="de Groot N.N."/>
        </authorList>
    </citation>
    <scope>NUCLEOTIDE SEQUENCE [LARGE SCALE GENOMIC DNA]</scope>
    <source>
        <strain evidence="9">L7-484,KACC 16230,DSM 25025</strain>
    </source>
</reference>
<dbReference type="PANTHER" id="PTHR43839">
    <property type="entry name" value="OPPC IN A BINDING PROTEIN-DEPENDENT TRANSPORT SYSTEM"/>
    <property type="match status" value="1"/>
</dbReference>
<evidence type="ECO:0000259" key="7">
    <source>
        <dbReference type="PROSITE" id="PS50928"/>
    </source>
</evidence>
<evidence type="ECO:0000313" key="9">
    <source>
        <dbReference type="Proteomes" id="UP000198793"/>
    </source>
</evidence>
<proteinExistence type="inferred from homology"/>
<feature type="transmembrane region" description="Helical" evidence="5">
    <location>
        <begin position="180"/>
        <end position="208"/>
    </location>
</feature>
<keyword evidence="9" id="KW-1185">Reference proteome</keyword>
<feature type="transmembrane region" description="Helical" evidence="5">
    <location>
        <begin position="220"/>
        <end position="241"/>
    </location>
</feature>
<dbReference type="PANTHER" id="PTHR43839:SF3">
    <property type="entry name" value="OLIGOPEPTIDE ABC TRANSPORTER, PERMEASE PROTEIN"/>
    <property type="match status" value="1"/>
</dbReference>
<dbReference type="Proteomes" id="UP000198793">
    <property type="component" value="Unassembled WGS sequence"/>
</dbReference>
<evidence type="ECO:0000256" key="3">
    <source>
        <dbReference type="ARBA" id="ARBA00022989"/>
    </source>
</evidence>
<feature type="transmembrane region" description="Helical" evidence="5">
    <location>
        <begin position="298"/>
        <end position="317"/>
    </location>
</feature>
<dbReference type="InterPro" id="IPR000515">
    <property type="entry name" value="MetI-like"/>
</dbReference>
<dbReference type="EMBL" id="FNIT01000008">
    <property type="protein sequence ID" value="SDO58144.1"/>
    <property type="molecule type" value="Genomic_DNA"/>
</dbReference>
<name>A0A1H0KQ86_9HYPH</name>
<evidence type="ECO:0000256" key="4">
    <source>
        <dbReference type="ARBA" id="ARBA00023136"/>
    </source>
</evidence>
<dbReference type="SUPFAM" id="SSF161098">
    <property type="entry name" value="MetI-like"/>
    <property type="match status" value="1"/>
</dbReference>
<keyword evidence="5" id="KW-0813">Transport</keyword>
<feature type="transmembrane region" description="Helical" evidence="5">
    <location>
        <begin position="353"/>
        <end position="374"/>
    </location>
</feature>
<evidence type="ECO:0000256" key="2">
    <source>
        <dbReference type="ARBA" id="ARBA00022692"/>
    </source>
</evidence>
<keyword evidence="3 5" id="KW-1133">Transmembrane helix</keyword>
<accession>A0A1H0KQ86</accession>
<dbReference type="InterPro" id="IPR035906">
    <property type="entry name" value="MetI-like_sf"/>
</dbReference>
<dbReference type="Pfam" id="PF12911">
    <property type="entry name" value="OppC_N"/>
    <property type="match status" value="1"/>
</dbReference>
<dbReference type="OrthoDB" id="9805884at2"/>
<keyword evidence="4 5" id="KW-0472">Membrane</keyword>
<comment type="similarity">
    <text evidence="5">Belongs to the binding-protein-dependent transport system permease family.</text>
</comment>
<dbReference type="AlphaFoldDB" id="A0A1H0KQ86"/>
<sequence length="387" mass="41801">MSDIATTVGQPLDPQPSPLETGRRDLAVAGQWTLFWLKFKRHKLAVVSLVVVALLYLVALLADFIAPFDPNAANARYTYAPPQGIGLFLSDGEGTHFAPHAAGLKMELDRVAMRRVFQVDPDSPVRLGFLVPSAPYKLAGLIPMQRKLIGSVEPGKPFYLLGADRLGRDIFSRVVYGARISLSIGLVGVAMSLVLGVVLGGISGYYGGAVDTAIQRVIEFLRSVPTIPLWMGLAAAVPLSWPPVRTYFMITLIISLIGWTSLAREVRGRFLSLRTEDFVLAARLDGASEARIILRHMVPSFASHIISVMTLAIPTMILAETSLSFLGIGLQPPIVSWGVLLQEAQNIRAVAQAPWLLFVPGGAVVIAVLALNFLGDGLRDAADPYSR</sequence>
<evidence type="ECO:0000256" key="6">
    <source>
        <dbReference type="SAM" id="MobiDB-lite"/>
    </source>
</evidence>
<feature type="region of interest" description="Disordered" evidence="6">
    <location>
        <begin position="1"/>
        <end position="20"/>
    </location>
</feature>
<dbReference type="InterPro" id="IPR025966">
    <property type="entry name" value="OppC_N"/>
</dbReference>
<comment type="subcellular location">
    <subcellularLocation>
        <location evidence="1 5">Cell membrane</location>
        <topology evidence="1 5">Multi-pass membrane protein</topology>
    </subcellularLocation>
</comment>
<evidence type="ECO:0000256" key="1">
    <source>
        <dbReference type="ARBA" id="ARBA00004651"/>
    </source>
</evidence>
<gene>
    <name evidence="8" type="ORF">SAMN05192530_10894</name>
</gene>
<dbReference type="Pfam" id="PF00528">
    <property type="entry name" value="BPD_transp_1"/>
    <property type="match status" value="1"/>
</dbReference>